<dbReference type="Proteomes" id="UP001221413">
    <property type="component" value="Unassembled WGS sequence"/>
</dbReference>
<dbReference type="EMBL" id="JAQGDS010000012">
    <property type="protein sequence ID" value="KAJ6256756.1"/>
    <property type="molecule type" value="Genomic_DNA"/>
</dbReference>
<gene>
    <name evidence="1" type="ORF">Dda_8623</name>
</gene>
<dbReference type="AlphaFoldDB" id="A0AAD6ITW5"/>
<evidence type="ECO:0000313" key="2">
    <source>
        <dbReference type="Proteomes" id="UP001221413"/>
    </source>
</evidence>
<accession>A0AAD6ITW5</accession>
<proteinExistence type="predicted"/>
<evidence type="ECO:0000313" key="1">
    <source>
        <dbReference type="EMBL" id="KAJ6256756.1"/>
    </source>
</evidence>
<reference evidence="1" key="1">
    <citation type="submission" date="2023-01" db="EMBL/GenBank/DDBJ databases">
        <title>The chitinases involved in constricting ring structure development in the nematode-trapping fungus Drechslerella dactyloides.</title>
        <authorList>
            <person name="Wang R."/>
            <person name="Zhang L."/>
            <person name="Tang P."/>
            <person name="Li S."/>
            <person name="Liang L."/>
        </authorList>
    </citation>
    <scope>NUCLEOTIDE SEQUENCE</scope>
    <source>
        <strain evidence="1">YMF1.00031</strain>
    </source>
</reference>
<keyword evidence="2" id="KW-1185">Reference proteome</keyword>
<organism evidence="1 2">
    <name type="scientific">Drechslerella dactyloides</name>
    <name type="common">Nematode-trapping fungus</name>
    <name type="synonym">Arthrobotrys dactyloides</name>
    <dbReference type="NCBI Taxonomy" id="74499"/>
    <lineage>
        <taxon>Eukaryota</taxon>
        <taxon>Fungi</taxon>
        <taxon>Dikarya</taxon>
        <taxon>Ascomycota</taxon>
        <taxon>Pezizomycotina</taxon>
        <taxon>Orbiliomycetes</taxon>
        <taxon>Orbiliales</taxon>
        <taxon>Orbiliaceae</taxon>
        <taxon>Drechslerella</taxon>
    </lineage>
</organism>
<sequence>MPMGCVFRDKVNFWRDLNEAPVARPDYISNEDLNTRGVHPSAVRMFALRAAHFSRIAHIPKCMQPPIRGYASRPSKNKEEYSTTGPAVSRKEFLTGRIHPSGILLDTNLLRPILEGSKLDPWLEKVGNHSATVATTKLNIIEHLSSRYLLKQRVGYYEIEDALVKRGIEIVDGAGTSAAGAALCCRVLQTDFHQRLRGAERRRTDESRKKAMTQLKKMWETIIEKSRLDAAIACEASVRGLAFVTLDFRLHGHLKKALHTNGVLTYAADQRWFISSV</sequence>
<comment type="caution">
    <text evidence="1">The sequence shown here is derived from an EMBL/GenBank/DDBJ whole genome shotgun (WGS) entry which is preliminary data.</text>
</comment>
<protein>
    <recommendedName>
        <fullName evidence="3">PIN domain-containing protein</fullName>
    </recommendedName>
</protein>
<evidence type="ECO:0008006" key="3">
    <source>
        <dbReference type="Google" id="ProtNLM"/>
    </source>
</evidence>
<name>A0AAD6ITW5_DREDA</name>